<proteinExistence type="predicted"/>
<dbReference type="AlphaFoldDB" id="A0A345SWE7"/>
<name>A0A345SWE7_9ACTN</name>
<evidence type="ECO:0000256" key="1">
    <source>
        <dbReference type="SAM" id="MobiDB-lite"/>
    </source>
</evidence>
<organism evidence="2 3">
    <name type="scientific">Peterkaempfera bronchialis</name>
    <dbReference type="NCBI Taxonomy" id="2126346"/>
    <lineage>
        <taxon>Bacteria</taxon>
        <taxon>Bacillati</taxon>
        <taxon>Actinomycetota</taxon>
        <taxon>Actinomycetes</taxon>
        <taxon>Kitasatosporales</taxon>
        <taxon>Streptomycetaceae</taxon>
        <taxon>Peterkaempfera</taxon>
    </lineage>
</organism>
<dbReference type="KEGG" id="stri:C7M71_011980"/>
<dbReference type="SUPFAM" id="SSF46955">
    <property type="entry name" value="Putative DNA-binding domain"/>
    <property type="match status" value="1"/>
</dbReference>
<dbReference type="Proteomes" id="UP000249340">
    <property type="component" value="Chromosome"/>
</dbReference>
<evidence type="ECO:0000313" key="2">
    <source>
        <dbReference type="EMBL" id="AXI78052.1"/>
    </source>
</evidence>
<protein>
    <submittedName>
        <fullName evidence="2">Uncharacterized protein</fullName>
    </submittedName>
</protein>
<accession>A0A345SWE7</accession>
<reference evidence="3" key="1">
    <citation type="submission" date="2018-07" db="EMBL/GenBank/DDBJ databases">
        <title>Streptacidiphilus bronchialis DSM 106435 chromosome.</title>
        <authorList>
            <person name="Batra D."/>
            <person name="Gulvik C.A."/>
        </authorList>
    </citation>
    <scope>NUCLEOTIDE SEQUENCE [LARGE SCALE GENOMIC DNA]</scope>
    <source>
        <strain evidence="3">DSM 106435</strain>
    </source>
</reference>
<dbReference type="InterPro" id="IPR009061">
    <property type="entry name" value="DNA-bd_dom_put_sf"/>
</dbReference>
<evidence type="ECO:0000313" key="3">
    <source>
        <dbReference type="Proteomes" id="UP000249340"/>
    </source>
</evidence>
<dbReference type="OrthoDB" id="3483399at2"/>
<feature type="region of interest" description="Disordered" evidence="1">
    <location>
        <begin position="53"/>
        <end position="83"/>
    </location>
</feature>
<dbReference type="EMBL" id="CP031264">
    <property type="protein sequence ID" value="AXI78052.1"/>
    <property type="molecule type" value="Genomic_DNA"/>
</dbReference>
<keyword evidence="3" id="KW-1185">Reference proteome</keyword>
<gene>
    <name evidence="2" type="ORF">C7M71_011980</name>
</gene>
<sequence length="107" mass="11435">MKLPTLIPGALAAREVDVAPATIRKWVQLGHLSPAGKAGRAQLFRLEDVFAAERATRRRPSPEPPPPLPRHRPVAPPSAMGRSAFSLQVARAHDLNHTRCSGGAVPG</sequence>